<keyword evidence="1" id="KW-1133">Transmembrane helix</keyword>
<evidence type="ECO:0000313" key="3">
    <source>
        <dbReference type="EMBL" id="ORB49855.1"/>
    </source>
</evidence>
<feature type="transmembrane region" description="Helical" evidence="1">
    <location>
        <begin position="20"/>
        <end position="37"/>
    </location>
</feature>
<evidence type="ECO:0000256" key="1">
    <source>
        <dbReference type="SAM" id="Phobius"/>
    </source>
</evidence>
<dbReference type="GO" id="GO:0000271">
    <property type="term" value="P:polysaccharide biosynthetic process"/>
    <property type="evidence" value="ECO:0007669"/>
    <property type="project" value="TreeGrafter"/>
</dbReference>
<evidence type="ECO:0000313" key="4">
    <source>
        <dbReference type="Proteomes" id="UP000192434"/>
    </source>
</evidence>
<sequence length="381" mass="42182">MSRRALATYDSFLATRKFGALDGLRALSVLAVIWHHTSGVPGPQISQRGFMGVDLFFAISGFLITTLLLRERDRTTAISLRKFFVRRALRIFPLYYAVLALYVLLVLATERDTARGGQFFGNLPAFLTYTVNWFVDLSSGTSVPFYFSWSLSTEEQFYLLWPPLLVGALLLGKGKIWAPLTVLAALVAVSVSAAVFFDARVLPWRIFASLSLPILLGAAVAIVVNTRRGYAPVAAALGWWWSAPAVFGALIAGLWFGAPTWSIQIVMVVAVAAVTIRENTLLHPLLSWRPLAFIGVISYGIYLMHMLCANVIRRIVHEDQGLALFAGTTTLVVVVAYLSFRYFETPLLRIKRRFESSAQRAGDELARTANGAEQLADRRSE</sequence>
<evidence type="ECO:0000259" key="2">
    <source>
        <dbReference type="Pfam" id="PF01757"/>
    </source>
</evidence>
<organism evidence="3 4">
    <name type="scientific">Mycobacteroides saopaulense</name>
    <dbReference type="NCBI Taxonomy" id="1578165"/>
    <lineage>
        <taxon>Bacteria</taxon>
        <taxon>Bacillati</taxon>
        <taxon>Actinomycetota</taxon>
        <taxon>Actinomycetes</taxon>
        <taxon>Mycobacteriales</taxon>
        <taxon>Mycobacteriaceae</taxon>
        <taxon>Mycobacteroides</taxon>
    </lineage>
</organism>
<dbReference type="OrthoDB" id="9796461at2"/>
<dbReference type="InterPro" id="IPR002656">
    <property type="entry name" value="Acyl_transf_3_dom"/>
</dbReference>
<feature type="domain" description="Acyltransferase 3" evidence="2">
    <location>
        <begin position="20"/>
        <end position="338"/>
    </location>
</feature>
<feature type="transmembrane region" description="Helical" evidence="1">
    <location>
        <begin position="291"/>
        <end position="312"/>
    </location>
</feature>
<dbReference type="RefSeq" id="WP_083019270.1">
    <property type="nucleotide sequence ID" value="NZ_MVII01000038.1"/>
</dbReference>
<protein>
    <recommendedName>
        <fullName evidence="2">Acyltransferase 3 domain-containing protein</fullName>
    </recommendedName>
</protein>
<keyword evidence="1" id="KW-0472">Membrane</keyword>
<dbReference type="Pfam" id="PF01757">
    <property type="entry name" value="Acyl_transf_3"/>
    <property type="match status" value="1"/>
</dbReference>
<gene>
    <name evidence="3" type="ORF">BST43_22895</name>
</gene>
<feature type="transmembrane region" description="Helical" evidence="1">
    <location>
        <begin position="324"/>
        <end position="343"/>
    </location>
</feature>
<feature type="transmembrane region" description="Helical" evidence="1">
    <location>
        <begin position="49"/>
        <end position="69"/>
    </location>
</feature>
<name>A0A1X0IND5_9MYCO</name>
<dbReference type="PANTHER" id="PTHR23028">
    <property type="entry name" value="ACETYLTRANSFERASE"/>
    <property type="match status" value="1"/>
</dbReference>
<dbReference type="AlphaFoldDB" id="A0A1X0IND5"/>
<proteinExistence type="predicted"/>
<comment type="caution">
    <text evidence="3">The sequence shown here is derived from an EMBL/GenBank/DDBJ whole genome shotgun (WGS) entry which is preliminary data.</text>
</comment>
<dbReference type="Proteomes" id="UP000192434">
    <property type="component" value="Unassembled WGS sequence"/>
</dbReference>
<dbReference type="STRING" id="1578165.BKG68_21605"/>
<dbReference type="GO" id="GO:0016020">
    <property type="term" value="C:membrane"/>
    <property type="evidence" value="ECO:0007669"/>
    <property type="project" value="TreeGrafter"/>
</dbReference>
<reference evidence="3 4" key="1">
    <citation type="submission" date="2016-12" db="EMBL/GenBank/DDBJ databases">
        <title>The new phylogeny of genus Mycobacterium.</title>
        <authorList>
            <person name="Tortoli E."/>
            <person name="Trovato A."/>
            <person name="Cirillo D.M."/>
        </authorList>
    </citation>
    <scope>NUCLEOTIDE SEQUENCE [LARGE SCALE GENOMIC DNA]</scope>
    <source>
        <strain evidence="3 4">CCUG 66554</strain>
    </source>
</reference>
<keyword evidence="1" id="KW-0812">Transmembrane</keyword>
<dbReference type="EMBL" id="MVII01000038">
    <property type="protein sequence ID" value="ORB49855.1"/>
    <property type="molecule type" value="Genomic_DNA"/>
</dbReference>
<dbReference type="GO" id="GO:0016747">
    <property type="term" value="F:acyltransferase activity, transferring groups other than amino-acyl groups"/>
    <property type="evidence" value="ECO:0007669"/>
    <property type="project" value="InterPro"/>
</dbReference>
<feature type="transmembrane region" description="Helical" evidence="1">
    <location>
        <begin position="89"/>
        <end position="108"/>
    </location>
</feature>
<feature type="transmembrane region" description="Helical" evidence="1">
    <location>
        <begin position="236"/>
        <end position="255"/>
    </location>
</feature>
<feature type="transmembrane region" description="Helical" evidence="1">
    <location>
        <begin position="177"/>
        <end position="197"/>
    </location>
</feature>
<dbReference type="InterPro" id="IPR050879">
    <property type="entry name" value="Acyltransferase_3"/>
</dbReference>
<feature type="transmembrane region" description="Helical" evidence="1">
    <location>
        <begin position="203"/>
        <end position="224"/>
    </location>
</feature>
<accession>A0A1X0IND5</accession>
<dbReference type="PANTHER" id="PTHR23028:SF53">
    <property type="entry name" value="ACYL_TRANSF_3 DOMAIN-CONTAINING PROTEIN"/>
    <property type="match status" value="1"/>
</dbReference>